<evidence type="ECO:0000256" key="1">
    <source>
        <dbReference type="ARBA" id="ARBA00004123"/>
    </source>
</evidence>
<gene>
    <name evidence="6" type="ORF">GMARGA_LOCUS41532</name>
</gene>
<dbReference type="EMBL" id="CAJVQB010115415">
    <property type="protein sequence ID" value="CAG8852711.1"/>
    <property type="molecule type" value="Genomic_DNA"/>
</dbReference>
<keyword evidence="2" id="KW-0479">Metal-binding</keyword>
<comment type="caution">
    <text evidence="6">The sequence shown here is derived from an EMBL/GenBank/DDBJ whole genome shotgun (WGS) entry which is preliminary data.</text>
</comment>
<protein>
    <submittedName>
        <fullName evidence="6">33251_t:CDS:1</fullName>
    </submittedName>
</protein>
<feature type="non-terminal residue" evidence="6">
    <location>
        <position position="1"/>
    </location>
</feature>
<dbReference type="InterPro" id="IPR012337">
    <property type="entry name" value="RNaseH-like_sf"/>
</dbReference>
<feature type="non-terminal residue" evidence="6">
    <location>
        <position position="93"/>
    </location>
</feature>
<organism evidence="6 7">
    <name type="scientific">Gigaspora margarita</name>
    <dbReference type="NCBI Taxonomy" id="4874"/>
    <lineage>
        <taxon>Eukaryota</taxon>
        <taxon>Fungi</taxon>
        <taxon>Fungi incertae sedis</taxon>
        <taxon>Mucoromycota</taxon>
        <taxon>Glomeromycotina</taxon>
        <taxon>Glomeromycetes</taxon>
        <taxon>Diversisporales</taxon>
        <taxon>Gigasporaceae</taxon>
        <taxon>Gigaspora</taxon>
    </lineage>
</organism>
<evidence type="ECO:0000256" key="4">
    <source>
        <dbReference type="ARBA" id="ARBA00022833"/>
    </source>
</evidence>
<proteinExistence type="predicted"/>
<name>A0ABN7XCY2_GIGMA</name>
<evidence type="ECO:0000313" key="6">
    <source>
        <dbReference type="EMBL" id="CAG8852711.1"/>
    </source>
</evidence>
<keyword evidence="7" id="KW-1185">Reference proteome</keyword>
<comment type="subcellular location">
    <subcellularLocation>
        <location evidence="1">Nucleus</location>
    </subcellularLocation>
</comment>
<evidence type="ECO:0000256" key="3">
    <source>
        <dbReference type="ARBA" id="ARBA00022771"/>
    </source>
</evidence>
<dbReference type="SUPFAM" id="SSF53098">
    <property type="entry name" value="Ribonuclease H-like"/>
    <property type="match status" value="1"/>
</dbReference>
<keyword evidence="5" id="KW-0539">Nucleus</keyword>
<keyword evidence="3" id="KW-0863">Zinc-finger</keyword>
<accession>A0ABN7XCY2</accession>
<dbReference type="PANTHER" id="PTHR46481:SF10">
    <property type="entry name" value="ZINC FINGER BED DOMAIN-CONTAINING PROTEIN 39"/>
    <property type="match status" value="1"/>
</dbReference>
<keyword evidence="4" id="KW-0862">Zinc</keyword>
<evidence type="ECO:0000313" key="7">
    <source>
        <dbReference type="Proteomes" id="UP000789901"/>
    </source>
</evidence>
<dbReference type="PANTHER" id="PTHR46481">
    <property type="entry name" value="ZINC FINGER BED DOMAIN-CONTAINING PROTEIN 4"/>
    <property type="match status" value="1"/>
</dbReference>
<sequence length="93" mass="10527">DVLEHWDLKNKVFSITSDSGANMKSACNKLGVKWVPCSAHILNLIVQKGLLPAKHLITRMNRLITFFTAPKQSERLEAVQVSIQKQQISKQEK</sequence>
<dbReference type="Proteomes" id="UP000789901">
    <property type="component" value="Unassembled WGS sequence"/>
</dbReference>
<dbReference type="InterPro" id="IPR052035">
    <property type="entry name" value="ZnF_BED_domain_contain"/>
</dbReference>
<evidence type="ECO:0000256" key="5">
    <source>
        <dbReference type="ARBA" id="ARBA00023242"/>
    </source>
</evidence>
<reference evidence="6 7" key="1">
    <citation type="submission" date="2021-06" db="EMBL/GenBank/DDBJ databases">
        <authorList>
            <person name="Kallberg Y."/>
            <person name="Tangrot J."/>
            <person name="Rosling A."/>
        </authorList>
    </citation>
    <scope>NUCLEOTIDE SEQUENCE [LARGE SCALE GENOMIC DNA]</scope>
    <source>
        <strain evidence="6 7">120-4 pot B 10/14</strain>
    </source>
</reference>
<evidence type="ECO:0000256" key="2">
    <source>
        <dbReference type="ARBA" id="ARBA00022723"/>
    </source>
</evidence>